<proteinExistence type="predicted"/>
<feature type="transmembrane region" description="Helical" evidence="1">
    <location>
        <begin position="291"/>
        <end position="313"/>
    </location>
</feature>
<keyword evidence="1" id="KW-0472">Membrane</keyword>
<keyword evidence="3" id="KW-1185">Reference proteome</keyword>
<dbReference type="EMBL" id="FNIM01000002">
    <property type="protein sequence ID" value="SDN34216.1"/>
    <property type="molecule type" value="Genomic_DNA"/>
</dbReference>
<sequence length="514" mass="55304">MSSAHTHPGQTRALDRLPAHLLDRLPAALAVVIGAAVMIVYSVGQWRAMQVPSWDLAIFSELAKAYSRLQAPIVPIKGEGYNLLGDHFHPLLVLLAPAWRLFPSPLTLLVVQDLLLAVSAWPLTRLATRLLSRPVATALGLFYVLSWGLQGAVAAQFHEIAFAVPLLAWASVAFVEQRWRSCALWLAPLVLVKEDLGLTVLMGGLAIALRGLQGAPQQPSRRGPAWWHRLSTARLGLVAALFGVLSFLLTVLVILPLLSPSGTWEYGLSDDGGQTTGLIARLFSPAVKLQTLGVLVCTAGIIGVASPWMALVVPTLAWRFASSKEFYWDWQNWHYNAVLIPIALGALLDVVARLKARRRATASSEPEPPQPEPTGWLAAPVWARWAVALGVAVPLVTGAATVRDLPLWYMTQPGYGAASTRAQAATQVMELIPDGASVETDLGLLAYLVPDHTVYWVGTAEVDTDYVVIDSLSSAWGGNPPTDAASWATGRSSTGAVYELVLDTGGYQVARRVS</sequence>
<feature type="transmembrane region" description="Helical" evidence="1">
    <location>
        <begin position="130"/>
        <end position="149"/>
    </location>
</feature>
<dbReference type="Pfam" id="PF09852">
    <property type="entry name" value="DUF2079"/>
    <property type="match status" value="1"/>
</dbReference>
<reference evidence="3" key="1">
    <citation type="submission" date="2016-10" db="EMBL/GenBank/DDBJ databases">
        <authorList>
            <person name="Varghese N."/>
            <person name="Submissions S."/>
        </authorList>
    </citation>
    <scope>NUCLEOTIDE SEQUENCE [LARGE SCALE GENOMIC DNA]</scope>
    <source>
        <strain evidence="3">DSM 27982</strain>
    </source>
</reference>
<name>A0A1H0AMW9_9ACTO</name>
<feature type="transmembrane region" description="Helical" evidence="1">
    <location>
        <begin position="333"/>
        <end position="352"/>
    </location>
</feature>
<dbReference type="RefSeq" id="WP_092533492.1">
    <property type="nucleotide sequence ID" value="NZ_FNIM01000002.1"/>
</dbReference>
<dbReference type="AlphaFoldDB" id="A0A1H0AMW9"/>
<dbReference type="STRING" id="332524.SAMN04487766_11524"/>
<keyword evidence="1" id="KW-0812">Transmembrane</keyword>
<protein>
    <submittedName>
        <fullName evidence="2">Predicted membrane protein</fullName>
    </submittedName>
</protein>
<feature type="transmembrane region" description="Helical" evidence="1">
    <location>
        <begin position="101"/>
        <end position="123"/>
    </location>
</feature>
<dbReference type="Proteomes" id="UP000198541">
    <property type="component" value="Unassembled WGS sequence"/>
</dbReference>
<keyword evidence="1" id="KW-1133">Transmembrane helix</keyword>
<dbReference type="InterPro" id="IPR018650">
    <property type="entry name" value="STSV1_Orf64"/>
</dbReference>
<evidence type="ECO:0000313" key="3">
    <source>
        <dbReference type="Proteomes" id="UP000198541"/>
    </source>
</evidence>
<accession>A0A1H0AMW9</accession>
<gene>
    <name evidence="2" type="ORF">SAMN05216355_1027</name>
</gene>
<feature type="transmembrane region" description="Helical" evidence="1">
    <location>
        <begin position="235"/>
        <end position="258"/>
    </location>
</feature>
<evidence type="ECO:0000256" key="1">
    <source>
        <dbReference type="SAM" id="Phobius"/>
    </source>
</evidence>
<evidence type="ECO:0000313" key="2">
    <source>
        <dbReference type="EMBL" id="SDN34216.1"/>
    </source>
</evidence>
<feature type="transmembrane region" description="Helical" evidence="1">
    <location>
        <begin position="155"/>
        <end position="175"/>
    </location>
</feature>
<feature type="transmembrane region" description="Helical" evidence="1">
    <location>
        <begin position="21"/>
        <end position="44"/>
    </location>
</feature>
<organism evidence="2 3">
    <name type="scientific">Actinomyces ruminicola</name>
    <dbReference type="NCBI Taxonomy" id="332524"/>
    <lineage>
        <taxon>Bacteria</taxon>
        <taxon>Bacillati</taxon>
        <taxon>Actinomycetota</taxon>
        <taxon>Actinomycetes</taxon>
        <taxon>Actinomycetales</taxon>
        <taxon>Actinomycetaceae</taxon>
        <taxon>Actinomyces</taxon>
    </lineage>
</organism>